<comment type="similarity">
    <text evidence="1">Belongs to the short-chain dehydrogenases/reductases (SDR) family.</text>
</comment>
<dbReference type="InterPro" id="IPR045309">
    <property type="entry name" value="ABA2-like"/>
</dbReference>
<dbReference type="AlphaFoldDB" id="A0ABD3RPH8"/>
<sequence length="263" mass="28157">MTEKIILHSPQSRLEGKVSLITGAASGLGESYARLFYKHGAKLILADIQDDLGLKLSHELGSQSSSFVHCDVTEENDVENAVNTAVSLYGKLDIMINNAGILGSLTTNIVQTEKSDFERILSTNLVGVFLGTKHAARVMIPNRSGVIISTGSVAGSLGGLGPYGYTCSKHALVGLTRNAAVELGEHGIRVNCVSPFIVTTPLLNTFFNVDDEGCEKILSDMNIDWMSPENVAQAVLFLASEDSKFVNGHNLMIDGGFMALQKI</sequence>
<dbReference type="CDD" id="cd05326">
    <property type="entry name" value="secoisolariciresinol-DH_like_SDR_c"/>
    <property type="match status" value="1"/>
</dbReference>
<dbReference type="Proteomes" id="UP001634393">
    <property type="component" value="Unassembled WGS sequence"/>
</dbReference>
<comment type="caution">
    <text evidence="3">The sequence shown here is derived from an EMBL/GenBank/DDBJ whole genome shotgun (WGS) entry which is preliminary data.</text>
</comment>
<name>A0ABD3RPH8_9LAMI</name>
<dbReference type="InterPro" id="IPR002347">
    <property type="entry name" value="SDR_fam"/>
</dbReference>
<evidence type="ECO:0000313" key="3">
    <source>
        <dbReference type="EMBL" id="KAL3812531.1"/>
    </source>
</evidence>
<proteinExistence type="inferred from homology"/>
<dbReference type="PANTHER" id="PTHR43180:SF30">
    <property type="entry name" value="MOMILACTONE A SYNTHASE"/>
    <property type="match status" value="1"/>
</dbReference>
<reference evidence="3 4" key="1">
    <citation type="submission" date="2024-12" db="EMBL/GenBank/DDBJ databases">
        <title>The unique morphological basis and parallel evolutionary history of personate flowers in Penstemon.</title>
        <authorList>
            <person name="Depatie T.H."/>
            <person name="Wessinger C.A."/>
        </authorList>
    </citation>
    <scope>NUCLEOTIDE SEQUENCE [LARGE SCALE GENOMIC DNA]</scope>
    <source>
        <strain evidence="3">WTNN_2</strain>
        <tissue evidence="3">Leaf</tissue>
    </source>
</reference>
<dbReference type="NCBIfam" id="NF005559">
    <property type="entry name" value="PRK07231.1"/>
    <property type="match status" value="1"/>
</dbReference>
<dbReference type="PRINTS" id="PR00080">
    <property type="entry name" value="SDRFAMILY"/>
</dbReference>
<dbReference type="PANTHER" id="PTHR43180">
    <property type="entry name" value="3-OXOACYL-(ACYL-CARRIER-PROTEIN) REDUCTASE (AFU_ORTHOLOGUE AFUA_6G11210)"/>
    <property type="match status" value="1"/>
</dbReference>
<dbReference type="InterPro" id="IPR036291">
    <property type="entry name" value="NAD(P)-bd_dom_sf"/>
</dbReference>
<evidence type="ECO:0000313" key="4">
    <source>
        <dbReference type="Proteomes" id="UP001634393"/>
    </source>
</evidence>
<keyword evidence="2" id="KW-0560">Oxidoreductase</keyword>
<gene>
    <name evidence="3" type="ORF">ACJIZ3_013799</name>
</gene>
<protein>
    <submittedName>
        <fullName evidence="3">Uncharacterized protein</fullName>
    </submittedName>
</protein>
<dbReference type="FunFam" id="3.40.50.720:FF:000084">
    <property type="entry name" value="Short-chain dehydrogenase reductase"/>
    <property type="match status" value="1"/>
</dbReference>
<organism evidence="3 4">
    <name type="scientific">Penstemon smallii</name>
    <dbReference type="NCBI Taxonomy" id="265156"/>
    <lineage>
        <taxon>Eukaryota</taxon>
        <taxon>Viridiplantae</taxon>
        <taxon>Streptophyta</taxon>
        <taxon>Embryophyta</taxon>
        <taxon>Tracheophyta</taxon>
        <taxon>Spermatophyta</taxon>
        <taxon>Magnoliopsida</taxon>
        <taxon>eudicotyledons</taxon>
        <taxon>Gunneridae</taxon>
        <taxon>Pentapetalae</taxon>
        <taxon>asterids</taxon>
        <taxon>lamiids</taxon>
        <taxon>Lamiales</taxon>
        <taxon>Plantaginaceae</taxon>
        <taxon>Cheloneae</taxon>
        <taxon>Penstemon</taxon>
    </lineage>
</organism>
<dbReference type="SUPFAM" id="SSF51735">
    <property type="entry name" value="NAD(P)-binding Rossmann-fold domains"/>
    <property type="match status" value="1"/>
</dbReference>
<evidence type="ECO:0000256" key="1">
    <source>
        <dbReference type="ARBA" id="ARBA00006484"/>
    </source>
</evidence>
<dbReference type="PRINTS" id="PR00081">
    <property type="entry name" value="GDHRDH"/>
</dbReference>
<dbReference type="Gene3D" id="3.40.50.720">
    <property type="entry name" value="NAD(P)-binding Rossmann-like Domain"/>
    <property type="match status" value="1"/>
</dbReference>
<dbReference type="GO" id="GO:0016616">
    <property type="term" value="F:oxidoreductase activity, acting on the CH-OH group of donors, NAD or NADP as acceptor"/>
    <property type="evidence" value="ECO:0007669"/>
    <property type="project" value="UniProtKB-ARBA"/>
</dbReference>
<keyword evidence="4" id="KW-1185">Reference proteome</keyword>
<dbReference type="EMBL" id="JBJXBP010000008">
    <property type="protein sequence ID" value="KAL3812531.1"/>
    <property type="molecule type" value="Genomic_DNA"/>
</dbReference>
<evidence type="ECO:0000256" key="2">
    <source>
        <dbReference type="ARBA" id="ARBA00023002"/>
    </source>
</evidence>
<accession>A0ABD3RPH8</accession>
<dbReference type="Pfam" id="PF13561">
    <property type="entry name" value="adh_short_C2"/>
    <property type="match status" value="1"/>
</dbReference>